<keyword evidence="3" id="KW-1185">Reference proteome</keyword>
<dbReference type="EMBL" id="KX925554">
    <property type="protein sequence ID" value="APC46310.1"/>
    <property type="molecule type" value="Genomic_DNA"/>
</dbReference>
<protein>
    <submittedName>
        <fullName evidence="2">Uncharacterized protein</fullName>
    </submittedName>
</protein>
<dbReference type="KEGG" id="vg:55601462"/>
<evidence type="ECO:0000256" key="1">
    <source>
        <dbReference type="SAM" id="MobiDB-lite"/>
    </source>
</evidence>
<proteinExistence type="predicted"/>
<reference evidence="2 3" key="1">
    <citation type="submission" date="2016-09" db="EMBL/GenBank/DDBJ databases">
        <title>Complete Genome Sequence of Streptomyces 5a phage BRock.</title>
        <authorList>
            <person name="Crossman A."/>
            <person name="Baron S."/>
            <person name="Jamdagni P."/>
            <person name="Khatri P."/>
            <person name="Sharma D."/>
            <person name="Pandey M."/>
            <person name="Goyal S."/>
            <person name="Kumar S."/>
            <person name="Phogat A."/>
            <person name="Chawla G."/>
            <person name="Pasricha M."/>
            <person name="Gupta K."/>
            <person name="Bazzad D."/>
            <person name="Aggarwal V."/>
            <person name="Poughat A."/>
            <person name="Singh K."/>
            <person name="Rana P."/>
            <person name="Gautam R."/>
            <person name="Sharma V."/>
            <person name="Tyagi D."/>
            <person name="Shahi A."/>
            <person name="Jangra N."/>
            <person name="Malik M."/>
            <person name="Sidhu P.K."/>
            <person name="Malik S."/>
            <person name="Ghalyan Y."/>
            <person name="Sharma S.S."/>
            <person name="Malik A."/>
            <person name="Chuttani R."/>
            <person name="Bamal N."/>
            <person name="Bhadula D."/>
            <person name="Batra A."/>
            <person name="Temple L."/>
            <person name="Nehra K."/>
        </authorList>
    </citation>
    <scope>NUCLEOTIDE SEQUENCE [LARGE SCALE GENOMIC DNA]</scope>
</reference>
<accession>A0A1J0GVW0</accession>
<organism evidence="2 3">
    <name type="scientific">Streptomyces phage BRock</name>
    <dbReference type="NCBI Taxonomy" id="1913591"/>
    <lineage>
        <taxon>Viruses</taxon>
        <taxon>Duplodnaviria</taxon>
        <taxon>Heunggongvirae</taxon>
        <taxon>Uroviricota</taxon>
        <taxon>Caudoviricetes</taxon>
        <taxon>Borockvirus</taxon>
        <taxon>Borockvirus brock</taxon>
    </lineage>
</organism>
<dbReference type="Proteomes" id="UP000224898">
    <property type="component" value="Segment"/>
</dbReference>
<evidence type="ECO:0000313" key="2">
    <source>
        <dbReference type="EMBL" id="APC46310.1"/>
    </source>
</evidence>
<evidence type="ECO:0000313" key="3">
    <source>
        <dbReference type="Proteomes" id="UP000224898"/>
    </source>
</evidence>
<dbReference type="GeneID" id="55601462"/>
<feature type="region of interest" description="Disordered" evidence="1">
    <location>
        <begin position="1"/>
        <end position="23"/>
    </location>
</feature>
<sequence length="173" mass="19422">MSANFMYNTPVGQQGSTSVGGGGGINGSQVKLAGFRDILDAKRAMVGRTPNAEYADGYLGNITDRREDKLMQTVRNNARSYTRGVHKGSKIAPTDYFWPDDFNPMTGLEHQRRGKKWTAEGSPVERLVYADKYMSEAEEALIRQELNLPIDPQMRNVDPAVRMANRRNLPAWR</sequence>
<name>A0A1J0GVW0_9CAUD</name>
<dbReference type="RefSeq" id="YP_009831773.1">
    <property type="nucleotide sequence ID" value="NC_048650.1"/>
</dbReference>